<evidence type="ECO:0000313" key="2">
    <source>
        <dbReference type="Proteomes" id="UP000011185"/>
    </source>
</evidence>
<gene>
    <name evidence="1" type="ORF">THOM_1725</name>
</gene>
<sequence>MELDYYFYPDEYLDYDLGDLSIPVSIFFDTCDDELDDYPLPHTKNEKFKLDFGISNFNIK</sequence>
<keyword evidence="2" id="KW-1185">Reference proteome</keyword>
<accession>L7JV85</accession>
<name>L7JV85_TRAHO</name>
<dbReference type="EMBL" id="JH993971">
    <property type="protein sequence ID" value="ELQ75339.1"/>
    <property type="molecule type" value="Genomic_DNA"/>
</dbReference>
<organism evidence="1 2">
    <name type="scientific">Trachipleistophora hominis</name>
    <name type="common">Microsporidian parasite</name>
    <dbReference type="NCBI Taxonomy" id="72359"/>
    <lineage>
        <taxon>Eukaryota</taxon>
        <taxon>Fungi</taxon>
        <taxon>Fungi incertae sedis</taxon>
        <taxon>Microsporidia</taxon>
        <taxon>Pleistophoridae</taxon>
        <taxon>Trachipleistophora</taxon>
    </lineage>
</organism>
<evidence type="ECO:0000313" key="1">
    <source>
        <dbReference type="EMBL" id="ELQ75339.1"/>
    </source>
</evidence>
<dbReference type="Proteomes" id="UP000011185">
    <property type="component" value="Unassembled WGS sequence"/>
</dbReference>
<reference evidence="1 2" key="1">
    <citation type="journal article" date="2012" name="PLoS Pathog.">
        <title>The genome of the obligate intracellular parasite Trachipleistophora hominis: new insights into microsporidian genome dynamics and reductive evolution.</title>
        <authorList>
            <person name="Heinz E."/>
            <person name="Williams T.A."/>
            <person name="Nakjang S."/>
            <person name="Noel C.J."/>
            <person name="Swan D.C."/>
            <person name="Goldberg A.V."/>
            <person name="Harris S.R."/>
            <person name="Weinmaier T."/>
            <person name="Markert S."/>
            <person name="Becher D."/>
            <person name="Bernhardt J."/>
            <person name="Dagan T."/>
            <person name="Hacker C."/>
            <person name="Lucocq J.M."/>
            <person name="Schweder T."/>
            <person name="Rattei T."/>
            <person name="Hall N."/>
            <person name="Hirt R.P."/>
            <person name="Embley T.M."/>
        </authorList>
    </citation>
    <scope>NUCLEOTIDE SEQUENCE [LARGE SCALE GENOMIC DNA]</scope>
</reference>
<dbReference type="HOGENOM" id="CLU_2943461_0_0_1"/>
<dbReference type="VEuPathDB" id="MicrosporidiaDB:THOM_1725"/>
<dbReference type="AlphaFoldDB" id="L7JV85"/>
<proteinExistence type="predicted"/>
<dbReference type="InParanoid" id="L7JV85"/>
<protein>
    <submittedName>
        <fullName evidence="1">Uncharacterized protein</fullName>
    </submittedName>
</protein>